<gene>
    <name evidence="4" type="primary">LOC109468279</name>
</gene>
<dbReference type="Proteomes" id="UP000515135">
    <property type="component" value="Unplaced"/>
</dbReference>
<organism evidence="3 4">
    <name type="scientific">Branchiostoma belcheri</name>
    <name type="common">Amphioxus</name>
    <dbReference type="NCBI Taxonomy" id="7741"/>
    <lineage>
        <taxon>Eukaryota</taxon>
        <taxon>Metazoa</taxon>
        <taxon>Chordata</taxon>
        <taxon>Cephalochordata</taxon>
        <taxon>Leptocardii</taxon>
        <taxon>Amphioxiformes</taxon>
        <taxon>Branchiostomatidae</taxon>
        <taxon>Branchiostoma</taxon>
    </lineage>
</organism>
<dbReference type="AlphaFoldDB" id="A0A6P4YK16"/>
<name>A0A6P4YK16_BRABE</name>
<sequence length="405" mass="46135">MTGSRFSREYPNVSRIIGKNENLKYAKPGFKRSSEQSFYIFPNQLCTVRLSGNMGQNGPLKLLESLYLFTITKINACKKAVYNIRFPETELVQHVKEHAVVDFFERKRKDSGILVKQCNSSKALTSGSNASPSFLFGKRRETFDVYLRFLFGIVVPKPLSAFETPPNYRDTKYQVVEPYIVSQVLERIFELVLTFEDPVQTSIHYKIATLILIAWNNRCIPKEGVRLEYFLSFFIRSLGIYVNACIKEAKENSQVDSKPIDVETDKPVDQEQVQAGARVPAMTKAGLKEHMASLRQMWCQEFSAGLAEDLLCEDRQRALRRFGREKGLKQYEIDNILNASSASLKEKGLALMDAWQHGRCGSIVRSGKELQQEHFEETLKALSRRGRNSHKDRESKAPSPPDGGL</sequence>
<dbReference type="RefSeq" id="XP_019622094.1">
    <property type="nucleotide sequence ID" value="XM_019766535.1"/>
</dbReference>
<dbReference type="InterPro" id="IPR000488">
    <property type="entry name" value="Death_dom"/>
</dbReference>
<protein>
    <submittedName>
        <fullName evidence="4">Uncharacterized protein LOC109468279</fullName>
    </submittedName>
</protein>
<feature type="region of interest" description="Disordered" evidence="1">
    <location>
        <begin position="381"/>
        <end position="405"/>
    </location>
</feature>
<dbReference type="PROSITE" id="PS50017">
    <property type="entry name" value="DEATH_DOMAIN"/>
    <property type="match status" value="1"/>
</dbReference>
<dbReference type="GeneID" id="109468279"/>
<dbReference type="KEGG" id="bbel:109468279"/>
<evidence type="ECO:0000313" key="4">
    <source>
        <dbReference type="RefSeq" id="XP_019622094.1"/>
    </source>
</evidence>
<reference evidence="4" key="1">
    <citation type="submission" date="2025-08" db="UniProtKB">
        <authorList>
            <consortium name="RefSeq"/>
        </authorList>
    </citation>
    <scope>IDENTIFICATION</scope>
    <source>
        <tissue evidence="4">Gonad</tissue>
    </source>
</reference>
<proteinExistence type="predicted"/>
<keyword evidence="3" id="KW-1185">Reference proteome</keyword>
<evidence type="ECO:0000313" key="3">
    <source>
        <dbReference type="Proteomes" id="UP000515135"/>
    </source>
</evidence>
<evidence type="ECO:0000259" key="2">
    <source>
        <dbReference type="PROSITE" id="PS50017"/>
    </source>
</evidence>
<dbReference type="OrthoDB" id="10060562at2759"/>
<evidence type="ECO:0000256" key="1">
    <source>
        <dbReference type="SAM" id="MobiDB-lite"/>
    </source>
</evidence>
<dbReference type="GO" id="GO:0007165">
    <property type="term" value="P:signal transduction"/>
    <property type="evidence" value="ECO:0007669"/>
    <property type="project" value="InterPro"/>
</dbReference>
<accession>A0A6P4YK16</accession>
<feature type="domain" description="Death" evidence="2">
    <location>
        <begin position="320"/>
        <end position="355"/>
    </location>
</feature>